<reference evidence="10 11" key="1">
    <citation type="submission" date="2024-11" db="EMBL/GenBank/DDBJ databases">
        <title>Chromosome-level genome assembly of the freshwater bivalve Anodonta woodiana.</title>
        <authorList>
            <person name="Chen X."/>
        </authorList>
    </citation>
    <scope>NUCLEOTIDE SEQUENCE [LARGE SCALE GENOMIC DNA]</scope>
    <source>
        <strain evidence="10">MN2024</strain>
        <tissue evidence="10">Gills</tissue>
    </source>
</reference>
<feature type="chain" id="PRO_5044786988" description="Fucolectin tachylectin-4 pentraxin-1 domain-containing protein" evidence="8">
    <location>
        <begin position="26"/>
        <end position="486"/>
    </location>
</feature>
<keyword evidence="6" id="KW-0106">Calcium</keyword>
<dbReference type="Pfam" id="PF22633">
    <property type="entry name" value="F5_F8_type_C_2"/>
    <property type="match status" value="1"/>
</dbReference>
<sequence>MLWFAVMQIFIILVMVSLLDSAVSACPKGGYNNSQPQFGPECMYRCHCVDDVQCDYTGNCANGCAAGWMGPGCQYGDIAYKKQAQQLLYGSNLLIDGRKATDGLPTTCVGPTTLMVIDLNATYIISGLVINSSDEASLTGYEVKVRKHSSDIFHTCFKETITHRMDTSTDVVCTTEIVGQYLEIRTPDNATTMTLCDVRVYGGRSLAYRHNGSQGTTVNTDVGFAVASRALDGHTDTSFWTSSCTHTKTEMSPWWKVNLEVVYTIARIVLYGRSDCCNERLSGFSVSFATNSSFNPVFSHPMTSPPLITEVITLSENYAQHVEISLRDINQPLTLCEVFVFGDCQNNMCGWTCDIVCHCDGTITKQNLIDASCPTGCKTGWWGHSCNNTCDSNCKDNTCNQRDGYCLECSLGKWGHFCDNNCTNCLQGTGCGTSDGICSVGCFTGYYGVSCGDHCGQCAEDGSCNRYTGACIHGCQPGWQEENCTN</sequence>
<keyword evidence="8" id="KW-0732">Signal</keyword>
<dbReference type="SUPFAM" id="SSF49785">
    <property type="entry name" value="Galactose-binding domain-like"/>
    <property type="match status" value="2"/>
</dbReference>
<evidence type="ECO:0000256" key="2">
    <source>
        <dbReference type="ARBA" id="ARBA00010147"/>
    </source>
</evidence>
<evidence type="ECO:0000256" key="6">
    <source>
        <dbReference type="ARBA" id="ARBA00022837"/>
    </source>
</evidence>
<proteinExistence type="inferred from homology"/>
<dbReference type="SMART" id="SM00607">
    <property type="entry name" value="FTP"/>
    <property type="match status" value="1"/>
</dbReference>
<dbReference type="Proteomes" id="UP001634394">
    <property type="component" value="Unassembled WGS sequence"/>
</dbReference>
<keyword evidence="4" id="KW-0479">Metal-binding</keyword>
<dbReference type="GO" id="GO:0046872">
    <property type="term" value="F:metal ion binding"/>
    <property type="evidence" value="ECO:0007669"/>
    <property type="project" value="UniProtKB-KW"/>
</dbReference>
<evidence type="ECO:0000256" key="5">
    <source>
        <dbReference type="ARBA" id="ARBA00022734"/>
    </source>
</evidence>
<dbReference type="Gene3D" id="2.60.120.260">
    <property type="entry name" value="Galactose-binding domain-like"/>
    <property type="match status" value="2"/>
</dbReference>
<organism evidence="10 11">
    <name type="scientific">Sinanodonta woodiana</name>
    <name type="common">Chinese pond mussel</name>
    <name type="synonym">Anodonta woodiana</name>
    <dbReference type="NCBI Taxonomy" id="1069815"/>
    <lineage>
        <taxon>Eukaryota</taxon>
        <taxon>Metazoa</taxon>
        <taxon>Spiralia</taxon>
        <taxon>Lophotrochozoa</taxon>
        <taxon>Mollusca</taxon>
        <taxon>Bivalvia</taxon>
        <taxon>Autobranchia</taxon>
        <taxon>Heteroconchia</taxon>
        <taxon>Palaeoheterodonta</taxon>
        <taxon>Unionida</taxon>
        <taxon>Unionoidea</taxon>
        <taxon>Unionidae</taxon>
        <taxon>Unioninae</taxon>
        <taxon>Sinanodonta</taxon>
    </lineage>
</organism>
<dbReference type="InterPro" id="IPR051941">
    <property type="entry name" value="BG_Antigen-Binding_Lectin"/>
</dbReference>
<evidence type="ECO:0000256" key="1">
    <source>
        <dbReference type="ARBA" id="ARBA00002219"/>
    </source>
</evidence>
<evidence type="ECO:0000256" key="4">
    <source>
        <dbReference type="ARBA" id="ARBA00022723"/>
    </source>
</evidence>
<comment type="function">
    <text evidence="1">Acts as a defensive agent. Recognizes blood group fucosylated oligosaccharides including A, B, H and Lewis B-type antigens. Does not recognize Lewis A antigen and has low affinity for monovalent haptens.</text>
</comment>
<comment type="subunit">
    <text evidence="3">Homotrimer.</text>
</comment>
<dbReference type="InterPro" id="IPR006585">
    <property type="entry name" value="FTP1"/>
</dbReference>
<comment type="caution">
    <text evidence="10">The sequence shown here is derived from an EMBL/GenBank/DDBJ whole genome shotgun (WGS) entry which is preliminary data.</text>
</comment>
<dbReference type="PANTHER" id="PTHR45713">
    <property type="entry name" value="FTP DOMAIN-CONTAINING PROTEIN"/>
    <property type="match status" value="1"/>
</dbReference>
<dbReference type="InterPro" id="IPR008979">
    <property type="entry name" value="Galactose-bd-like_sf"/>
</dbReference>
<keyword evidence="7" id="KW-1015">Disulfide bond</keyword>
<evidence type="ECO:0000313" key="11">
    <source>
        <dbReference type="Proteomes" id="UP001634394"/>
    </source>
</evidence>
<dbReference type="PANTHER" id="PTHR45713:SF6">
    <property type="entry name" value="F5_8 TYPE C DOMAIN-CONTAINING PROTEIN"/>
    <property type="match status" value="1"/>
</dbReference>
<dbReference type="GO" id="GO:0010185">
    <property type="term" value="P:regulation of cellular defense response"/>
    <property type="evidence" value="ECO:0007669"/>
    <property type="project" value="UniProtKB-ARBA"/>
</dbReference>
<accession>A0ABD3X068</accession>
<feature type="signal peptide" evidence="8">
    <location>
        <begin position="1"/>
        <end position="25"/>
    </location>
</feature>
<dbReference type="GO" id="GO:0001868">
    <property type="term" value="P:regulation of complement activation, lectin pathway"/>
    <property type="evidence" value="ECO:0007669"/>
    <property type="project" value="UniProtKB-ARBA"/>
</dbReference>
<keyword evidence="5" id="KW-0430">Lectin</keyword>
<name>A0ABD3X068_SINWO</name>
<comment type="similarity">
    <text evidence="2">Belongs to the fucolectin family.</text>
</comment>
<gene>
    <name evidence="10" type="ORF">ACJMK2_030598</name>
</gene>
<feature type="domain" description="Fucolectin tachylectin-4 pentraxin-1" evidence="9">
    <location>
        <begin position="203"/>
        <end position="346"/>
    </location>
</feature>
<evidence type="ECO:0000313" key="10">
    <source>
        <dbReference type="EMBL" id="KAL3878233.1"/>
    </source>
</evidence>
<feature type="non-terminal residue" evidence="10">
    <location>
        <position position="486"/>
    </location>
</feature>
<keyword evidence="11" id="KW-1185">Reference proteome</keyword>
<evidence type="ECO:0000256" key="8">
    <source>
        <dbReference type="SAM" id="SignalP"/>
    </source>
</evidence>
<dbReference type="AlphaFoldDB" id="A0ABD3X068"/>
<protein>
    <recommendedName>
        <fullName evidence="9">Fucolectin tachylectin-4 pentraxin-1 domain-containing protein</fullName>
    </recommendedName>
</protein>
<evidence type="ECO:0000256" key="3">
    <source>
        <dbReference type="ARBA" id="ARBA00011233"/>
    </source>
</evidence>
<evidence type="ECO:0000259" key="9">
    <source>
        <dbReference type="SMART" id="SM00607"/>
    </source>
</evidence>
<evidence type="ECO:0000256" key="7">
    <source>
        <dbReference type="ARBA" id="ARBA00023157"/>
    </source>
</evidence>
<dbReference type="EMBL" id="JBJQND010000004">
    <property type="protein sequence ID" value="KAL3878233.1"/>
    <property type="molecule type" value="Genomic_DNA"/>
</dbReference>
<dbReference type="GO" id="GO:0042806">
    <property type="term" value="F:fucose binding"/>
    <property type="evidence" value="ECO:0007669"/>
    <property type="project" value="UniProtKB-ARBA"/>
</dbReference>